<gene>
    <name evidence="2" type="ORF">SDC9_207592</name>
</gene>
<organism evidence="2">
    <name type="scientific">bioreactor metagenome</name>
    <dbReference type="NCBI Taxonomy" id="1076179"/>
    <lineage>
        <taxon>unclassified sequences</taxon>
        <taxon>metagenomes</taxon>
        <taxon>ecological metagenomes</taxon>
    </lineage>
</organism>
<dbReference type="Pfam" id="PF01957">
    <property type="entry name" value="NfeD"/>
    <property type="match status" value="1"/>
</dbReference>
<proteinExistence type="predicted"/>
<dbReference type="EMBL" id="VSSQ01134390">
    <property type="protein sequence ID" value="MPN59870.1"/>
    <property type="molecule type" value="Genomic_DNA"/>
</dbReference>
<feature type="domain" description="NfeD-like C-terminal" evidence="1">
    <location>
        <begin position="36"/>
        <end position="83"/>
    </location>
</feature>
<evidence type="ECO:0000259" key="1">
    <source>
        <dbReference type="Pfam" id="PF01957"/>
    </source>
</evidence>
<sequence>MAFVVRRALSPNGSLSKRGLILNETSDSYNLELNSDLIGRTGICLTSLRPCGYVLLSDQKFEAVSINGFIEKNTIILVDNIREERLYVCNVKPIMEGDEYAENTGR</sequence>
<accession>A0A645J9P9</accession>
<dbReference type="InterPro" id="IPR012340">
    <property type="entry name" value="NA-bd_OB-fold"/>
</dbReference>
<reference evidence="2" key="1">
    <citation type="submission" date="2019-08" db="EMBL/GenBank/DDBJ databases">
        <authorList>
            <person name="Kucharzyk K."/>
            <person name="Murdoch R.W."/>
            <person name="Higgins S."/>
            <person name="Loffler F."/>
        </authorList>
    </citation>
    <scope>NUCLEOTIDE SEQUENCE</scope>
</reference>
<name>A0A645J9P9_9ZZZZ</name>
<evidence type="ECO:0000313" key="2">
    <source>
        <dbReference type="EMBL" id="MPN59870.1"/>
    </source>
</evidence>
<dbReference type="Gene3D" id="2.40.50.140">
    <property type="entry name" value="Nucleic acid-binding proteins"/>
    <property type="match status" value="1"/>
</dbReference>
<protein>
    <recommendedName>
        <fullName evidence="1">NfeD-like C-terminal domain-containing protein</fullName>
    </recommendedName>
</protein>
<comment type="caution">
    <text evidence="2">The sequence shown here is derived from an EMBL/GenBank/DDBJ whole genome shotgun (WGS) entry which is preliminary data.</text>
</comment>
<dbReference type="AlphaFoldDB" id="A0A645J9P9"/>
<dbReference type="InterPro" id="IPR002810">
    <property type="entry name" value="NfeD-like_C"/>
</dbReference>